<reference evidence="3" key="1">
    <citation type="submission" date="2016-10" db="EMBL/GenBank/DDBJ databases">
        <authorList>
            <person name="Varghese N."/>
            <person name="Submissions S."/>
        </authorList>
    </citation>
    <scope>NUCLEOTIDE SEQUENCE [LARGE SCALE GENOMIC DNA]</scope>
    <source>
        <strain evidence="3">CGMCC 4.3530</strain>
    </source>
</reference>
<protein>
    <submittedName>
        <fullName evidence="2">Uncharacterized protein</fullName>
    </submittedName>
</protein>
<dbReference type="Proteomes" id="UP000199529">
    <property type="component" value="Unassembled WGS sequence"/>
</dbReference>
<keyword evidence="1" id="KW-0472">Membrane</keyword>
<keyword evidence="1" id="KW-0812">Transmembrane</keyword>
<evidence type="ECO:0000313" key="3">
    <source>
        <dbReference type="Proteomes" id="UP000199529"/>
    </source>
</evidence>
<dbReference type="OrthoDB" id="4749283at2"/>
<keyword evidence="3" id="KW-1185">Reference proteome</keyword>
<dbReference type="AlphaFoldDB" id="A0A1H3I6T2"/>
<evidence type="ECO:0000313" key="2">
    <source>
        <dbReference type="EMBL" id="SDY23423.1"/>
    </source>
</evidence>
<feature type="transmembrane region" description="Helical" evidence="1">
    <location>
        <begin position="12"/>
        <end position="36"/>
    </location>
</feature>
<evidence type="ECO:0000256" key="1">
    <source>
        <dbReference type="SAM" id="Phobius"/>
    </source>
</evidence>
<dbReference type="STRING" id="418495.SAMN05216215_102260"/>
<proteinExistence type="predicted"/>
<organism evidence="2 3">
    <name type="scientific">Saccharopolyspora shandongensis</name>
    <dbReference type="NCBI Taxonomy" id="418495"/>
    <lineage>
        <taxon>Bacteria</taxon>
        <taxon>Bacillati</taxon>
        <taxon>Actinomycetota</taxon>
        <taxon>Actinomycetes</taxon>
        <taxon>Pseudonocardiales</taxon>
        <taxon>Pseudonocardiaceae</taxon>
        <taxon>Saccharopolyspora</taxon>
    </lineage>
</organism>
<sequence>MSHPPRSRAGKVVGRVAYVGVLAIGFAIVIGAYFALGADRPEAGDCVDITDVGAADPDWRQVGCGSAESDFLIAEVSEGCRPGYATVRRDSGLRLCLVPDVVVGDCLRVPAAGIEIKARCGEPGANERVTGVASNTTGAAACPPGTVRNTVYPEPARTVCTGPSAE</sequence>
<keyword evidence="1" id="KW-1133">Transmembrane helix</keyword>
<name>A0A1H3I6T2_9PSEU</name>
<dbReference type="RefSeq" id="WP_093268646.1">
    <property type="nucleotide sequence ID" value="NZ_FNOK01000022.1"/>
</dbReference>
<dbReference type="EMBL" id="FNOK01000022">
    <property type="protein sequence ID" value="SDY23423.1"/>
    <property type="molecule type" value="Genomic_DNA"/>
</dbReference>
<gene>
    <name evidence="2" type="ORF">SAMN05216215_102260</name>
</gene>
<accession>A0A1H3I6T2</accession>